<dbReference type="SUPFAM" id="SSF46689">
    <property type="entry name" value="Homeodomain-like"/>
    <property type="match status" value="1"/>
</dbReference>
<dbReference type="EMBL" id="UIGB01000001">
    <property type="protein sequence ID" value="SUU83197.1"/>
    <property type="molecule type" value="Genomic_DNA"/>
</dbReference>
<protein>
    <submittedName>
        <fullName evidence="5">Helix-turn-helix domain</fullName>
    </submittedName>
</protein>
<dbReference type="InterPro" id="IPR009057">
    <property type="entry name" value="Homeodomain-like_sf"/>
</dbReference>
<evidence type="ECO:0000256" key="2">
    <source>
        <dbReference type="ARBA" id="ARBA00023125"/>
    </source>
</evidence>
<name>A0A380W4Y6_AFIFE</name>
<sequence length="55" mass="5896">MQLRMAAAVRLLQLGVPVKTAAYDLGYAGPTPFIAAFTHNFGITPGQIANLDKKH</sequence>
<dbReference type="GO" id="GO:0043565">
    <property type="term" value="F:sequence-specific DNA binding"/>
    <property type="evidence" value="ECO:0007669"/>
    <property type="project" value="InterPro"/>
</dbReference>
<organism evidence="5 6">
    <name type="scientific">Afipia felis</name>
    <name type="common">Cat scratch disease bacillus</name>
    <dbReference type="NCBI Taxonomy" id="1035"/>
    <lineage>
        <taxon>Bacteria</taxon>
        <taxon>Pseudomonadati</taxon>
        <taxon>Pseudomonadota</taxon>
        <taxon>Alphaproteobacteria</taxon>
        <taxon>Hyphomicrobiales</taxon>
        <taxon>Nitrobacteraceae</taxon>
        <taxon>Afipia</taxon>
    </lineage>
</organism>
<dbReference type="Proteomes" id="UP000254343">
    <property type="component" value="Unassembled WGS sequence"/>
</dbReference>
<dbReference type="GO" id="GO:0003700">
    <property type="term" value="F:DNA-binding transcription factor activity"/>
    <property type="evidence" value="ECO:0007669"/>
    <property type="project" value="InterPro"/>
</dbReference>
<keyword evidence="3" id="KW-0804">Transcription</keyword>
<dbReference type="InterPro" id="IPR018060">
    <property type="entry name" value="HTH_AraC"/>
</dbReference>
<dbReference type="Gene3D" id="1.10.10.60">
    <property type="entry name" value="Homeodomain-like"/>
    <property type="match status" value="1"/>
</dbReference>
<dbReference type="AlphaFoldDB" id="A0A380W4Y6"/>
<feature type="domain" description="HTH araC/xylS-type" evidence="4">
    <location>
        <begin position="1"/>
        <end position="51"/>
    </location>
</feature>
<evidence type="ECO:0000313" key="5">
    <source>
        <dbReference type="EMBL" id="SUU83197.1"/>
    </source>
</evidence>
<evidence type="ECO:0000256" key="3">
    <source>
        <dbReference type="ARBA" id="ARBA00023163"/>
    </source>
</evidence>
<proteinExistence type="predicted"/>
<gene>
    <name evidence="5" type="ORF">NCTC12722_00360</name>
</gene>
<evidence type="ECO:0000313" key="6">
    <source>
        <dbReference type="Proteomes" id="UP000254343"/>
    </source>
</evidence>
<keyword evidence="1" id="KW-0805">Transcription regulation</keyword>
<evidence type="ECO:0000256" key="1">
    <source>
        <dbReference type="ARBA" id="ARBA00023015"/>
    </source>
</evidence>
<dbReference type="Pfam" id="PF12833">
    <property type="entry name" value="HTH_18"/>
    <property type="match status" value="1"/>
</dbReference>
<evidence type="ECO:0000259" key="4">
    <source>
        <dbReference type="PROSITE" id="PS01124"/>
    </source>
</evidence>
<reference evidence="5 6" key="1">
    <citation type="submission" date="2018-06" db="EMBL/GenBank/DDBJ databases">
        <authorList>
            <consortium name="Pathogen Informatics"/>
            <person name="Doyle S."/>
        </authorList>
    </citation>
    <scope>NUCLEOTIDE SEQUENCE [LARGE SCALE GENOMIC DNA]</scope>
    <source>
        <strain evidence="5 6">NCTC12722</strain>
    </source>
</reference>
<keyword evidence="2" id="KW-0238">DNA-binding</keyword>
<dbReference type="InterPro" id="IPR018062">
    <property type="entry name" value="HTH_AraC-typ_CS"/>
</dbReference>
<dbReference type="PROSITE" id="PS01124">
    <property type="entry name" value="HTH_ARAC_FAMILY_2"/>
    <property type="match status" value="1"/>
</dbReference>
<dbReference type="PROSITE" id="PS00041">
    <property type="entry name" value="HTH_ARAC_FAMILY_1"/>
    <property type="match status" value="1"/>
</dbReference>
<accession>A0A380W4Y6</accession>